<evidence type="ECO:0000313" key="1">
    <source>
        <dbReference type="EMBL" id="CAB4202411.1"/>
    </source>
</evidence>
<dbReference type="EMBL" id="LR797325">
    <property type="protein sequence ID" value="CAB4202411.1"/>
    <property type="molecule type" value="Genomic_DNA"/>
</dbReference>
<organism evidence="1">
    <name type="scientific">uncultured Caudovirales phage</name>
    <dbReference type="NCBI Taxonomy" id="2100421"/>
    <lineage>
        <taxon>Viruses</taxon>
        <taxon>Duplodnaviria</taxon>
        <taxon>Heunggongvirae</taxon>
        <taxon>Uroviricota</taxon>
        <taxon>Caudoviricetes</taxon>
        <taxon>Peduoviridae</taxon>
        <taxon>Maltschvirus</taxon>
        <taxon>Maltschvirus maltsch</taxon>
    </lineage>
</organism>
<name>A0A6J5S3B1_9CAUD</name>
<proteinExistence type="predicted"/>
<reference evidence="1" key="1">
    <citation type="submission" date="2020-05" db="EMBL/GenBank/DDBJ databases">
        <authorList>
            <person name="Chiriac C."/>
            <person name="Salcher M."/>
            <person name="Ghai R."/>
            <person name="Kavagutti S V."/>
        </authorList>
    </citation>
    <scope>NUCLEOTIDE SEQUENCE</scope>
</reference>
<gene>
    <name evidence="1" type="ORF">UFOVP1370_11</name>
</gene>
<sequence length="90" mass="10379">MKKPKATKQAKPTDDGIVVHEFRPLPDRSPEEQVVALTQIVHQMSQNCFEVRLEMNDLREQNVALKAELVYLRGITDAQAQKNYLNLFKN</sequence>
<protein>
    <submittedName>
        <fullName evidence="1">Uncharacterized protein</fullName>
    </submittedName>
</protein>
<accession>A0A6J5S3B1</accession>